<dbReference type="EMBL" id="VRMN01000008">
    <property type="protein sequence ID" value="KAA8492818.1"/>
    <property type="molecule type" value="Genomic_DNA"/>
</dbReference>
<keyword evidence="3" id="KW-0862">Zinc</keyword>
<dbReference type="Pfam" id="PF13639">
    <property type="entry name" value="zf-RING_2"/>
    <property type="match status" value="1"/>
</dbReference>
<evidence type="ECO:0000313" key="8">
    <source>
        <dbReference type="EMBL" id="KAA8492818.1"/>
    </source>
</evidence>
<name>A0A5J4YNF6_PORPP</name>
<feature type="compositionally biased region" description="Basic and acidic residues" evidence="5">
    <location>
        <begin position="68"/>
        <end position="96"/>
    </location>
</feature>
<evidence type="ECO:0000256" key="6">
    <source>
        <dbReference type="SAM" id="Phobius"/>
    </source>
</evidence>
<keyword evidence="6" id="KW-0812">Transmembrane</keyword>
<feature type="transmembrane region" description="Helical" evidence="6">
    <location>
        <begin position="277"/>
        <end position="302"/>
    </location>
</feature>
<evidence type="ECO:0000256" key="2">
    <source>
        <dbReference type="ARBA" id="ARBA00022771"/>
    </source>
</evidence>
<proteinExistence type="predicted"/>
<dbReference type="GO" id="GO:0061630">
    <property type="term" value="F:ubiquitin protein ligase activity"/>
    <property type="evidence" value="ECO:0007669"/>
    <property type="project" value="TreeGrafter"/>
</dbReference>
<keyword evidence="6" id="KW-1133">Transmembrane helix</keyword>
<keyword evidence="1" id="KW-0479">Metal-binding</keyword>
<dbReference type="SUPFAM" id="SSF57850">
    <property type="entry name" value="RING/U-box"/>
    <property type="match status" value="1"/>
</dbReference>
<feature type="compositionally biased region" description="Basic and acidic residues" evidence="5">
    <location>
        <begin position="1"/>
        <end position="15"/>
    </location>
</feature>
<sequence length="454" mass="50267">MERDRVFSSESDAARADAAAGGGLRASGAAQGDMQSSFSVRSGVLDSLVLDDAAQTAAAGINTPHAPLRHDAASREVNRENMEARVDGEPQRRDGGLGDDGADPNRDGMLERPPRPTGFVGWYKHFMRHVRMVPLPYMIYLCLLFLIVSGGIVVTVIFATEGENTADWDKTNCEVTSSKVQGSCLRRCDNPPNNWNYRVEFRVRDYKVSGSSEPVPPDESVVAYWGPSPSYWLSESEANTVNSSFDPVDRYACWVKPGESRTVSMGSGLDDSSSTGFWFVLVTTLIMGSLWMISVLFAVLHARRYVAEEDMRPMMPDGVETPQKKGPSSRRRRIIRALEFTCLVPAEERQRVVEERECEECSICLEAMIEEESQQEIFLLPCTHVFHSECLSNWVLIGRKKVCPLCHASLMQIAYDYEKQEQGSSEGAASNSGETVAAGNTMSDEIPSSNVRVY</sequence>
<feature type="transmembrane region" description="Helical" evidence="6">
    <location>
        <begin position="137"/>
        <end position="159"/>
    </location>
</feature>
<dbReference type="InterPro" id="IPR001841">
    <property type="entry name" value="Znf_RING"/>
</dbReference>
<evidence type="ECO:0000313" key="9">
    <source>
        <dbReference type="Proteomes" id="UP000324585"/>
    </source>
</evidence>
<feature type="region of interest" description="Disordered" evidence="5">
    <location>
        <begin position="61"/>
        <end position="114"/>
    </location>
</feature>
<feature type="region of interest" description="Disordered" evidence="5">
    <location>
        <begin position="424"/>
        <end position="454"/>
    </location>
</feature>
<dbReference type="SMART" id="SM00184">
    <property type="entry name" value="RING"/>
    <property type="match status" value="1"/>
</dbReference>
<dbReference type="Gene3D" id="3.30.40.10">
    <property type="entry name" value="Zinc/RING finger domain, C3HC4 (zinc finger)"/>
    <property type="match status" value="1"/>
</dbReference>
<dbReference type="PROSITE" id="PS50089">
    <property type="entry name" value="ZF_RING_2"/>
    <property type="match status" value="1"/>
</dbReference>
<dbReference type="Proteomes" id="UP000324585">
    <property type="component" value="Unassembled WGS sequence"/>
</dbReference>
<organism evidence="8 9">
    <name type="scientific">Porphyridium purpureum</name>
    <name type="common">Red alga</name>
    <name type="synonym">Porphyridium cruentum</name>
    <dbReference type="NCBI Taxonomy" id="35688"/>
    <lineage>
        <taxon>Eukaryota</taxon>
        <taxon>Rhodophyta</taxon>
        <taxon>Bangiophyceae</taxon>
        <taxon>Porphyridiales</taxon>
        <taxon>Porphyridiaceae</taxon>
        <taxon>Porphyridium</taxon>
    </lineage>
</organism>
<evidence type="ECO:0000256" key="5">
    <source>
        <dbReference type="SAM" id="MobiDB-lite"/>
    </source>
</evidence>
<keyword evidence="9" id="KW-1185">Reference proteome</keyword>
<dbReference type="AlphaFoldDB" id="A0A5J4YNF6"/>
<evidence type="ECO:0000256" key="1">
    <source>
        <dbReference type="ARBA" id="ARBA00022723"/>
    </source>
</evidence>
<comment type="caution">
    <text evidence="8">The sequence shown here is derived from an EMBL/GenBank/DDBJ whole genome shotgun (WGS) entry which is preliminary data.</text>
</comment>
<keyword evidence="2 4" id="KW-0863">Zinc-finger</keyword>
<dbReference type="OrthoDB" id="2427at2759"/>
<evidence type="ECO:0000259" key="7">
    <source>
        <dbReference type="PROSITE" id="PS50089"/>
    </source>
</evidence>
<feature type="domain" description="RING-type" evidence="7">
    <location>
        <begin position="361"/>
        <end position="407"/>
    </location>
</feature>
<dbReference type="GO" id="GO:0008270">
    <property type="term" value="F:zinc ion binding"/>
    <property type="evidence" value="ECO:0007669"/>
    <property type="project" value="UniProtKB-KW"/>
</dbReference>
<dbReference type="GO" id="GO:0016567">
    <property type="term" value="P:protein ubiquitination"/>
    <property type="evidence" value="ECO:0007669"/>
    <property type="project" value="TreeGrafter"/>
</dbReference>
<feature type="compositionally biased region" description="Polar residues" evidence="5">
    <location>
        <begin position="438"/>
        <end position="454"/>
    </location>
</feature>
<feature type="compositionally biased region" description="Low complexity" evidence="5">
    <location>
        <begin position="424"/>
        <end position="434"/>
    </location>
</feature>
<feature type="compositionally biased region" description="Basic and acidic residues" evidence="5">
    <location>
        <begin position="103"/>
        <end position="114"/>
    </location>
</feature>
<dbReference type="InterPro" id="IPR013083">
    <property type="entry name" value="Znf_RING/FYVE/PHD"/>
</dbReference>
<dbReference type="PANTHER" id="PTHR45969:SF69">
    <property type="entry name" value="FINGER DOMAIN PROTEIN, PUTATIVE (AFU_ORTHOLOGUE AFUA_3G12190)-RELATED"/>
    <property type="match status" value="1"/>
</dbReference>
<dbReference type="InterPro" id="IPR011016">
    <property type="entry name" value="Znf_RING-CH"/>
</dbReference>
<dbReference type="CDD" id="cd16448">
    <property type="entry name" value="RING-H2"/>
    <property type="match status" value="1"/>
</dbReference>
<dbReference type="SMART" id="SM00744">
    <property type="entry name" value="RINGv"/>
    <property type="match status" value="1"/>
</dbReference>
<gene>
    <name evidence="8" type="ORF">FVE85_9090</name>
</gene>
<keyword evidence="6" id="KW-0472">Membrane</keyword>
<dbReference type="PANTHER" id="PTHR45969">
    <property type="entry name" value="RING ZINC FINGER PROTEIN-RELATED"/>
    <property type="match status" value="1"/>
</dbReference>
<feature type="region of interest" description="Disordered" evidence="5">
    <location>
        <begin position="1"/>
        <end position="37"/>
    </location>
</feature>
<reference evidence="9" key="1">
    <citation type="journal article" date="2019" name="Nat. Commun.">
        <title>Expansion of phycobilisome linker gene families in mesophilic red algae.</title>
        <authorList>
            <person name="Lee J."/>
            <person name="Kim D."/>
            <person name="Bhattacharya D."/>
            <person name="Yoon H.S."/>
        </authorList>
    </citation>
    <scope>NUCLEOTIDE SEQUENCE [LARGE SCALE GENOMIC DNA]</scope>
    <source>
        <strain evidence="9">CCMP 1328</strain>
    </source>
</reference>
<evidence type="ECO:0000256" key="4">
    <source>
        <dbReference type="PROSITE-ProRule" id="PRU00175"/>
    </source>
</evidence>
<protein>
    <submittedName>
        <fullName evidence="8">RING finger protein 24</fullName>
    </submittedName>
</protein>
<evidence type="ECO:0000256" key="3">
    <source>
        <dbReference type="ARBA" id="ARBA00022833"/>
    </source>
</evidence>
<accession>A0A5J4YNF6</accession>